<feature type="non-terminal residue" evidence="1">
    <location>
        <position position="1"/>
    </location>
</feature>
<accession>A0A3B0RMD5</accession>
<gene>
    <name evidence="1" type="ORF">MNBD_ACTINO02-1911</name>
</gene>
<dbReference type="AlphaFoldDB" id="A0A3B0RMD5"/>
<protein>
    <submittedName>
        <fullName evidence="1">Uncharacterized protein</fullName>
    </submittedName>
</protein>
<reference evidence="1" key="1">
    <citation type="submission" date="2018-06" db="EMBL/GenBank/DDBJ databases">
        <authorList>
            <person name="Zhirakovskaya E."/>
        </authorList>
    </citation>
    <scope>NUCLEOTIDE SEQUENCE</scope>
</reference>
<proteinExistence type="predicted"/>
<dbReference type="EMBL" id="UOEK01000058">
    <property type="protein sequence ID" value="VAV94390.1"/>
    <property type="molecule type" value="Genomic_DNA"/>
</dbReference>
<organism evidence="1">
    <name type="scientific">hydrothermal vent metagenome</name>
    <dbReference type="NCBI Taxonomy" id="652676"/>
    <lineage>
        <taxon>unclassified sequences</taxon>
        <taxon>metagenomes</taxon>
        <taxon>ecological metagenomes</taxon>
    </lineage>
</organism>
<sequence length="33" mass="3760">ASVVARFDVSRMVDEYVAVYHRAVDLHLARTGR</sequence>
<name>A0A3B0RMD5_9ZZZZ</name>
<evidence type="ECO:0000313" key="1">
    <source>
        <dbReference type="EMBL" id="VAV94390.1"/>
    </source>
</evidence>